<name>A0ABV6Z8L7_9HYPH</name>
<dbReference type="EMBL" id="JBHGPK010000001">
    <property type="protein sequence ID" value="MFC2248509.1"/>
    <property type="molecule type" value="Genomic_DNA"/>
</dbReference>
<dbReference type="RefSeq" id="WP_394308357.1">
    <property type="nucleotide sequence ID" value="NZ_JBHGPK010000001.1"/>
</dbReference>
<evidence type="ECO:0000313" key="2">
    <source>
        <dbReference type="Proteomes" id="UP001595190"/>
    </source>
</evidence>
<protein>
    <submittedName>
        <fullName evidence="1">Uncharacterized protein</fullName>
    </submittedName>
</protein>
<comment type="caution">
    <text evidence="1">The sequence shown here is derived from an EMBL/GenBank/DDBJ whole genome shotgun (WGS) entry which is preliminary data.</text>
</comment>
<reference evidence="1 2" key="1">
    <citation type="submission" date="2024-09" db="EMBL/GenBank/DDBJ databases">
        <title>Description of Labrys sedimenti sp. nov., isolated from a diclofenac-degrading enrichment culture, and genome-based reclassification of Labrys portucalensis as a later heterotypic synonym of Labrys neptuniae.</title>
        <authorList>
            <person name="Tancsics A."/>
            <person name="Csepanyi A."/>
        </authorList>
    </citation>
    <scope>NUCLEOTIDE SEQUENCE [LARGE SCALE GENOMIC DNA]</scope>
    <source>
        <strain evidence="1 2">LMG 23412</strain>
    </source>
</reference>
<proteinExistence type="predicted"/>
<gene>
    <name evidence="1" type="ORF">ACETRX_02675</name>
</gene>
<accession>A0ABV6Z8L7</accession>
<sequence>MTGSVIIRHGHTIDDAGRILHDERPATWQEAEKIAGRRLDRRKAYAIIDGAIHESIRWSASCSGCSYGVNDRGGGCRECGFHGVVRQGYWLPLALTDLGP</sequence>
<evidence type="ECO:0000313" key="1">
    <source>
        <dbReference type="EMBL" id="MFC2248509.1"/>
    </source>
</evidence>
<dbReference type="Proteomes" id="UP001595190">
    <property type="component" value="Unassembled WGS sequence"/>
</dbReference>
<organism evidence="1 2">
    <name type="scientific">Labrys neptuniae</name>
    <dbReference type="NCBI Taxonomy" id="376174"/>
    <lineage>
        <taxon>Bacteria</taxon>
        <taxon>Pseudomonadati</taxon>
        <taxon>Pseudomonadota</taxon>
        <taxon>Alphaproteobacteria</taxon>
        <taxon>Hyphomicrobiales</taxon>
        <taxon>Xanthobacteraceae</taxon>
        <taxon>Labrys</taxon>
    </lineage>
</organism>